<comment type="caution">
    <text evidence="2">The sequence shown here is derived from an EMBL/GenBank/DDBJ whole genome shotgun (WGS) entry which is preliminary data.</text>
</comment>
<protein>
    <submittedName>
        <fullName evidence="2">Uncharacterized protein</fullName>
    </submittedName>
</protein>
<dbReference type="RefSeq" id="WP_060667441.1">
    <property type="nucleotide sequence ID" value="NZ_LGTK01000001.1"/>
</dbReference>
<reference evidence="2 3" key="1">
    <citation type="submission" date="2015-07" db="EMBL/GenBank/DDBJ databases">
        <title>High-quality draft genome sequence of Oceanobacillus caeni HM6, a bacillus isolated from a human feces.</title>
        <authorList>
            <person name="Kumar J."/>
            <person name="Verma M.K."/>
            <person name="Pandey R."/>
            <person name="Bhambi M."/>
            <person name="Chauhan N."/>
        </authorList>
    </citation>
    <scope>NUCLEOTIDE SEQUENCE [LARGE SCALE GENOMIC DNA]</scope>
    <source>
        <strain evidence="2 3">HM6</strain>
    </source>
</reference>
<proteinExistence type="predicted"/>
<gene>
    <name evidence="2" type="ORF">AFL42_00015</name>
</gene>
<dbReference type="EMBL" id="LGTK01000001">
    <property type="protein sequence ID" value="KPH79146.1"/>
    <property type="molecule type" value="Genomic_DNA"/>
</dbReference>
<evidence type="ECO:0000256" key="1">
    <source>
        <dbReference type="SAM" id="MobiDB-lite"/>
    </source>
</evidence>
<evidence type="ECO:0000313" key="3">
    <source>
        <dbReference type="Proteomes" id="UP000037854"/>
    </source>
</evidence>
<feature type="region of interest" description="Disordered" evidence="1">
    <location>
        <begin position="174"/>
        <end position="195"/>
    </location>
</feature>
<keyword evidence="3" id="KW-1185">Reference proteome</keyword>
<sequence length="195" mass="21214">MKEDLSFLDVYIVNGILTPPLNVIIDESGISQNFVVLKDKVVNIGVVPITVTIGGIPFEDLNDVNFIFQEETDCPGVCPGDNVVETPVKVEAVIIQPIPNALISYDTSEGRDTARVKIILRTTLTVTRPVTVDKDGHMHNLNDRSCETPTTPIILPGLPRIPVNSMILGNTLDEDANSTKIKKTNNGNKQAPNSE</sequence>
<feature type="compositionally biased region" description="Polar residues" evidence="1">
    <location>
        <begin position="184"/>
        <end position="195"/>
    </location>
</feature>
<organism evidence="2 3">
    <name type="scientific">Oceanobacillus caeni</name>
    <dbReference type="NCBI Taxonomy" id="405946"/>
    <lineage>
        <taxon>Bacteria</taxon>
        <taxon>Bacillati</taxon>
        <taxon>Bacillota</taxon>
        <taxon>Bacilli</taxon>
        <taxon>Bacillales</taxon>
        <taxon>Bacillaceae</taxon>
        <taxon>Oceanobacillus</taxon>
    </lineage>
</organism>
<name>A0ABR5MNI3_9BACI</name>
<accession>A0ABR5MNI3</accession>
<evidence type="ECO:0000313" key="2">
    <source>
        <dbReference type="EMBL" id="KPH79146.1"/>
    </source>
</evidence>
<dbReference type="Proteomes" id="UP000037854">
    <property type="component" value="Unassembled WGS sequence"/>
</dbReference>